<dbReference type="Pfam" id="PF10154">
    <property type="entry name" value="Fy-3"/>
    <property type="match status" value="1"/>
</dbReference>
<dbReference type="GO" id="GO:0005737">
    <property type="term" value="C:cytoplasm"/>
    <property type="evidence" value="ECO:0007669"/>
    <property type="project" value="TreeGrafter"/>
</dbReference>
<evidence type="ECO:0000313" key="3">
    <source>
        <dbReference type="Proteomes" id="UP001311232"/>
    </source>
</evidence>
<evidence type="ECO:0008006" key="4">
    <source>
        <dbReference type="Google" id="ProtNLM"/>
    </source>
</evidence>
<evidence type="ECO:0000256" key="1">
    <source>
        <dbReference type="SAM" id="MobiDB-lite"/>
    </source>
</evidence>
<protein>
    <recommendedName>
        <fullName evidence="4">CL004 protein</fullName>
    </recommendedName>
</protein>
<dbReference type="EMBL" id="JAHHUM010001732">
    <property type="protein sequence ID" value="KAK5609884.1"/>
    <property type="molecule type" value="Genomic_DNA"/>
</dbReference>
<reference evidence="2 3" key="1">
    <citation type="submission" date="2021-06" db="EMBL/GenBank/DDBJ databases">
        <authorList>
            <person name="Palmer J.M."/>
        </authorList>
    </citation>
    <scope>NUCLEOTIDE SEQUENCE [LARGE SCALE GENOMIC DNA]</scope>
    <source>
        <strain evidence="2 3">MEX-2019</strain>
        <tissue evidence="2">Muscle</tissue>
    </source>
</reference>
<organism evidence="2 3">
    <name type="scientific">Crenichthys baileyi</name>
    <name type="common">White River springfish</name>
    <dbReference type="NCBI Taxonomy" id="28760"/>
    <lineage>
        <taxon>Eukaryota</taxon>
        <taxon>Metazoa</taxon>
        <taxon>Chordata</taxon>
        <taxon>Craniata</taxon>
        <taxon>Vertebrata</taxon>
        <taxon>Euteleostomi</taxon>
        <taxon>Actinopterygii</taxon>
        <taxon>Neopterygii</taxon>
        <taxon>Teleostei</taxon>
        <taxon>Neoteleostei</taxon>
        <taxon>Acanthomorphata</taxon>
        <taxon>Ovalentaria</taxon>
        <taxon>Atherinomorphae</taxon>
        <taxon>Cyprinodontiformes</taxon>
        <taxon>Goodeidae</taxon>
        <taxon>Crenichthys</taxon>
    </lineage>
</organism>
<gene>
    <name evidence="2" type="ORF">CRENBAI_013529</name>
</gene>
<accession>A0AAV9RLG6</accession>
<comment type="caution">
    <text evidence="2">The sequence shown here is derived from an EMBL/GenBank/DDBJ whole genome shotgun (WGS) entry which is preliminary data.</text>
</comment>
<dbReference type="AlphaFoldDB" id="A0AAV9RLG6"/>
<feature type="compositionally biased region" description="Basic and acidic residues" evidence="1">
    <location>
        <begin position="385"/>
        <end position="404"/>
    </location>
</feature>
<dbReference type="InterPro" id="IPR019311">
    <property type="entry name" value="Fy-3"/>
</dbReference>
<name>A0AAV9RLG6_9TELE</name>
<dbReference type="Proteomes" id="UP001311232">
    <property type="component" value="Unassembled WGS sequence"/>
</dbReference>
<dbReference type="PANTHER" id="PTHR16525:SF0">
    <property type="entry name" value="PROTEIN C12ORF4"/>
    <property type="match status" value="1"/>
</dbReference>
<keyword evidence="3" id="KW-1185">Reference proteome</keyword>
<proteinExistence type="predicted"/>
<feature type="region of interest" description="Disordered" evidence="1">
    <location>
        <begin position="385"/>
        <end position="407"/>
    </location>
</feature>
<evidence type="ECO:0000313" key="2">
    <source>
        <dbReference type="EMBL" id="KAK5609884.1"/>
    </source>
</evidence>
<sequence>MKKSKFKANGTAEKEFVFEFKAGKNNCVLKVPLQFPVQLNISDLHGRLMLLHKIPCYIEDELKASLSNFIGKETTLDCDREAELALQRLSTGEVDVNQLTSFWARSYAETTLEHAWPEEPSWDEDFADVYHELIHSPASDTLLNLEHNYFVSISELISERDMEIKKLQERQAAEMDKVMHELGNTLSDHDVNAVASQHFDAQQVLENKWASELKQVTGIQKQEYQEWVIKLHQDLQKSHNSSKINEEIKVQPSQLSEAADSGTRIFEEQPLLEESFTIHLGAQLKTMHNLRLVRADVLDFCKHRRHSSSGAKLRRLQTALSLYSSSLCGLVLLVDNRVNSYSGIKREFATVAKECTDFHFLSLEEQLEEVQQVVLYARAQRSSKQKDQSEIQKNGGDDKSKTVERNPSNILPGEFYISRHSNLSEVHVVFHLCVDDNLRSGNITARDPAIMGLRNILKVCCTHDITTVTIPLLLVHDMSEEMTIPWCLKRAELVFKCVKGFMMEMASWDGGVSRTVQFLVPKTISEEMFYQLSNMLPQIFRVSSTLTLTSKH</sequence>
<dbReference type="GO" id="GO:0043304">
    <property type="term" value="P:regulation of mast cell degranulation"/>
    <property type="evidence" value="ECO:0007669"/>
    <property type="project" value="TreeGrafter"/>
</dbReference>
<dbReference type="PANTHER" id="PTHR16525">
    <property type="entry name" value="PROTEIN C12ORF4"/>
    <property type="match status" value="1"/>
</dbReference>